<dbReference type="KEGG" id="tped:TPE_2736"/>
<accession>S6A2A3</accession>
<keyword evidence="2" id="KW-1185">Reference proteome</keyword>
<dbReference type="Proteomes" id="UP000015620">
    <property type="component" value="Chromosome"/>
</dbReference>
<evidence type="ECO:0000313" key="2">
    <source>
        <dbReference type="Proteomes" id="UP000015620"/>
    </source>
</evidence>
<protein>
    <submittedName>
        <fullName evidence="1">Uncharacterized protein</fullName>
    </submittedName>
</protein>
<evidence type="ECO:0000313" key="1">
    <source>
        <dbReference type="EMBL" id="AGT45208.1"/>
    </source>
</evidence>
<dbReference type="HOGENOM" id="CLU_3223428_0_0_12"/>
<organism evidence="1 2">
    <name type="scientific">Treponema pedis str. T A4</name>
    <dbReference type="NCBI Taxonomy" id="1291379"/>
    <lineage>
        <taxon>Bacteria</taxon>
        <taxon>Pseudomonadati</taxon>
        <taxon>Spirochaetota</taxon>
        <taxon>Spirochaetia</taxon>
        <taxon>Spirochaetales</taxon>
        <taxon>Treponemataceae</taxon>
        <taxon>Treponema</taxon>
    </lineage>
</organism>
<name>S6A2A3_9SPIR</name>
<dbReference type="AlphaFoldDB" id="S6A2A3"/>
<proteinExistence type="predicted"/>
<reference evidence="1 2" key="1">
    <citation type="journal article" date="2013" name="PLoS ONE">
        <title>Genome-Wide Relatedness of Treponema pedis, from Gingiva and Necrotic Skin Lesions of Pigs, with the Human Oral Pathogen Treponema denticola.</title>
        <authorList>
            <person name="Svartstrom O."/>
            <person name="Mushtaq M."/>
            <person name="Pringle M."/>
            <person name="Segerman B."/>
        </authorList>
    </citation>
    <scope>NUCLEOTIDE SEQUENCE [LARGE SCALE GENOMIC DNA]</scope>
    <source>
        <strain evidence="1">T A4</strain>
    </source>
</reference>
<dbReference type="STRING" id="1291379.TPE_2736"/>
<gene>
    <name evidence="1" type="ORF">TPE_2736</name>
</gene>
<sequence length="44" mass="5150">MNMGFGINRTGFKVKTFILITSFRSLYKTKKEKYSRIYLIGGLK</sequence>
<dbReference type="EMBL" id="CP004120">
    <property type="protein sequence ID" value="AGT45208.1"/>
    <property type="molecule type" value="Genomic_DNA"/>
</dbReference>